<proteinExistence type="predicted"/>
<dbReference type="GeneID" id="27696808"/>
<sequence length="195" mass="21256">MLGRQQATLIEAIQILHHRLRTGGALDDPATQSAKDDLSVNDILQHLGLTPLELTEADNEHGARYSQSTISPASSSTTTPASAEDCQTQPQIEWGDYQDPSTGPDKLTDVETPDKPPPDQPFGGVEPQGTEDPFKYEFWGHDGGLEGQNFLVPSPSPYDSFSDAQFGWDFAETCPLSYLAPVAKSGPHQNFRLVF</sequence>
<gene>
    <name evidence="2" type="ORF">Z519_03880</name>
</gene>
<keyword evidence="3" id="KW-1185">Reference proteome</keyword>
<dbReference type="Proteomes" id="UP000053789">
    <property type="component" value="Unassembled WGS sequence"/>
</dbReference>
<dbReference type="HOGENOM" id="CLU_084514_0_0_1"/>
<dbReference type="OrthoDB" id="4136018at2759"/>
<feature type="compositionally biased region" description="Basic and acidic residues" evidence="1">
    <location>
        <begin position="106"/>
        <end position="117"/>
    </location>
</feature>
<dbReference type="AlphaFoldDB" id="A0A0D2EZA1"/>
<protein>
    <submittedName>
        <fullName evidence="2">Uncharacterized protein</fullName>
    </submittedName>
</protein>
<organism evidence="2 3">
    <name type="scientific">Cladophialophora bantiana (strain ATCC 10958 / CBS 173.52 / CDC B-1940 / NIH 8579)</name>
    <name type="common">Xylohypha bantiana</name>
    <dbReference type="NCBI Taxonomy" id="1442370"/>
    <lineage>
        <taxon>Eukaryota</taxon>
        <taxon>Fungi</taxon>
        <taxon>Dikarya</taxon>
        <taxon>Ascomycota</taxon>
        <taxon>Pezizomycotina</taxon>
        <taxon>Eurotiomycetes</taxon>
        <taxon>Chaetothyriomycetidae</taxon>
        <taxon>Chaetothyriales</taxon>
        <taxon>Herpotrichiellaceae</taxon>
        <taxon>Cladophialophora</taxon>
    </lineage>
</organism>
<dbReference type="RefSeq" id="XP_016621965.1">
    <property type="nucleotide sequence ID" value="XM_016761627.1"/>
</dbReference>
<feature type="region of interest" description="Disordered" evidence="1">
    <location>
        <begin position="59"/>
        <end position="130"/>
    </location>
</feature>
<dbReference type="VEuPathDB" id="FungiDB:Z519_03880"/>
<name>A0A0D2EZA1_CLAB1</name>
<dbReference type="EMBL" id="KN846984">
    <property type="protein sequence ID" value="KIW95296.1"/>
    <property type="molecule type" value="Genomic_DNA"/>
</dbReference>
<evidence type="ECO:0000256" key="1">
    <source>
        <dbReference type="SAM" id="MobiDB-lite"/>
    </source>
</evidence>
<evidence type="ECO:0000313" key="2">
    <source>
        <dbReference type="EMBL" id="KIW95296.1"/>
    </source>
</evidence>
<reference evidence="2" key="1">
    <citation type="submission" date="2015-01" db="EMBL/GenBank/DDBJ databases">
        <title>The Genome Sequence of Cladophialophora bantiana CBS 173.52.</title>
        <authorList>
            <consortium name="The Broad Institute Genomics Platform"/>
            <person name="Cuomo C."/>
            <person name="de Hoog S."/>
            <person name="Gorbushina A."/>
            <person name="Stielow B."/>
            <person name="Teixiera M."/>
            <person name="Abouelleil A."/>
            <person name="Chapman S.B."/>
            <person name="Priest M."/>
            <person name="Young S.K."/>
            <person name="Wortman J."/>
            <person name="Nusbaum C."/>
            <person name="Birren B."/>
        </authorList>
    </citation>
    <scope>NUCLEOTIDE SEQUENCE [LARGE SCALE GENOMIC DNA]</scope>
    <source>
        <strain evidence="2">CBS 173.52</strain>
    </source>
</reference>
<feature type="compositionally biased region" description="Low complexity" evidence="1">
    <location>
        <begin position="66"/>
        <end position="83"/>
    </location>
</feature>
<accession>A0A0D2EZA1</accession>
<evidence type="ECO:0000313" key="3">
    <source>
        <dbReference type="Proteomes" id="UP000053789"/>
    </source>
</evidence>